<name>A0A0E9Q378_ANGAN</name>
<organism evidence="1">
    <name type="scientific">Anguilla anguilla</name>
    <name type="common">European freshwater eel</name>
    <name type="synonym">Muraena anguilla</name>
    <dbReference type="NCBI Taxonomy" id="7936"/>
    <lineage>
        <taxon>Eukaryota</taxon>
        <taxon>Metazoa</taxon>
        <taxon>Chordata</taxon>
        <taxon>Craniata</taxon>
        <taxon>Vertebrata</taxon>
        <taxon>Euteleostomi</taxon>
        <taxon>Actinopterygii</taxon>
        <taxon>Neopterygii</taxon>
        <taxon>Teleostei</taxon>
        <taxon>Anguilliformes</taxon>
        <taxon>Anguillidae</taxon>
        <taxon>Anguilla</taxon>
    </lineage>
</organism>
<accession>A0A0E9Q378</accession>
<proteinExistence type="predicted"/>
<reference evidence="1" key="1">
    <citation type="submission" date="2014-11" db="EMBL/GenBank/DDBJ databases">
        <authorList>
            <person name="Amaro Gonzalez C."/>
        </authorList>
    </citation>
    <scope>NUCLEOTIDE SEQUENCE</scope>
</reference>
<evidence type="ECO:0000313" key="1">
    <source>
        <dbReference type="EMBL" id="JAH10770.1"/>
    </source>
</evidence>
<dbReference type="AlphaFoldDB" id="A0A0E9Q378"/>
<dbReference type="EMBL" id="GBXM01097807">
    <property type="protein sequence ID" value="JAH10770.1"/>
    <property type="molecule type" value="Transcribed_RNA"/>
</dbReference>
<sequence length="46" mass="5194">MVRKHKYSIGALGCGKIILILVCSDKHYTEEASPKSTDHRYRLTSS</sequence>
<reference evidence="1" key="2">
    <citation type="journal article" date="2015" name="Fish Shellfish Immunol.">
        <title>Early steps in the European eel (Anguilla anguilla)-Vibrio vulnificus interaction in the gills: Role of the RtxA13 toxin.</title>
        <authorList>
            <person name="Callol A."/>
            <person name="Pajuelo D."/>
            <person name="Ebbesson L."/>
            <person name="Teles M."/>
            <person name="MacKenzie S."/>
            <person name="Amaro C."/>
        </authorList>
    </citation>
    <scope>NUCLEOTIDE SEQUENCE</scope>
</reference>
<protein>
    <submittedName>
        <fullName evidence="1">Uncharacterized protein</fullName>
    </submittedName>
</protein>